<feature type="compositionally biased region" description="Basic and acidic residues" evidence="12">
    <location>
        <begin position="919"/>
        <end position="953"/>
    </location>
</feature>
<dbReference type="Pfam" id="PF00672">
    <property type="entry name" value="HAMP"/>
    <property type="match status" value="1"/>
</dbReference>
<evidence type="ECO:0000256" key="7">
    <source>
        <dbReference type="ARBA" id="ARBA00022741"/>
    </source>
</evidence>
<dbReference type="Proteomes" id="UP001609176">
    <property type="component" value="Unassembled WGS sequence"/>
</dbReference>
<comment type="caution">
    <text evidence="16">The sequence shown here is derived from an EMBL/GenBank/DDBJ whole genome shotgun (WGS) entry which is preliminary data.</text>
</comment>
<evidence type="ECO:0000256" key="5">
    <source>
        <dbReference type="ARBA" id="ARBA00022679"/>
    </source>
</evidence>
<feature type="compositionally biased region" description="Pro residues" evidence="12">
    <location>
        <begin position="754"/>
        <end position="767"/>
    </location>
</feature>
<dbReference type="Gene3D" id="3.30.565.10">
    <property type="entry name" value="Histidine kinase-like ATPase, C-terminal domain"/>
    <property type="match status" value="1"/>
</dbReference>
<dbReference type="InterPro" id="IPR050980">
    <property type="entry name" value="2C_sensor_his_kinase"/>
</dbReference>
<evidence type="ECO:0000256" key="13">
    <source>
        <dbReference type="SAM" id="Phobius"/>
    </source>
</evidence>
<feature type="domain" description="HAMP" evidence="15">
    <location>
        <begin position="320"/>
        <end position="389"/>
    </location>
</feature>
<keyword evidence="6 13" id="KW-0812">Transmembrane</keyword>
<dbReference type="Proteomes" id="UP001609175">
    <property type="component" value="Unassembled WGS sequence"/>
</dbReference>
<keyword evidence="9 16" id="KW-0067">ATP-binding</keyword>
<keyword evidence="10 13" id="KW-1133">Transmembrane helix</keyword>
<keyword evidence="21" id="KW-1185">Reference proteome</keyword>
<evidence type="ECO:0000256" key="12">
    <source>
        <dbReference type="SAM" id="MobiDB-lite"/>
    </source>
</evidence>
<dbReference type="EMBL" id="JBIMSN010000062">
    <property type="protein sequence ID" value="MFH5230006.1"/>
    <property type="molecule type" value="Genomic_DNA"/>
</dbReference>
<accession>A0ABW7JG52</accession>
<dbReference type="Gene3D" id="6.10.340.10">
    <property type="match status" value="1"/>
</dbReference>
<dbReference type="SMART" id="SM00387">
    <property type="entry name" value="HATPase_c"/>
    <property type="match status" value="1"/>
</dbReference>
<keyword evidence="8" id="KW-0418">Kinase</keyword>
<dbReference type="CDD" id="cd06225">
    <property type="entry name" value="HAMP"/>
    <property type="match status" value="1"/>
</dbReference>
<sequence length="953" mass="102156">MGRTTESRPKWWNLEQWSLRWKVTAVVAVPLAAAMILGAIRVVSDFDEAAELQTAADRVAEVPLIVDLSVAVTVLAGQQTVGQAPPERIAELQDAIGRTNEALAEDNLDSDVADALRAMVGAGDRLVELGKGSPLQIPKIQAARDDSSVAAVQALEQIVEPIQDADVIAAKAKLLDSWAAGRKLFEWTIAGARALINSADVGLGVAAASGGVYTTLDTLDNSYPEAADRIAKLRANADAADAAVAEFRTTRDAAAATEKLTPVLLDSREIYVGMYKESAAEISSIVNDRADAARSATIRNGIIVLAFLLAALVLAVLVARSLIVPIRRLRTGTLKVAHTDLANEIDRINTGEHIDDIAVEPVPVRTTEEIGQLARAVDDMHNQALRLAGEQARLRLQVNDMFEMMARRSKSLIDRQLGIIESLEFDEKDPSRLDSLFRLDHLAARMRRNSDNLLVLAGTRTRKTETGTVQLGDILRASMSEVEDYQRVKLGAAPDGAVSAAAATDIVHLFAELLENGLRASPPEQDVVLGYGRSVDGGLLVEIADHGIGIPPDKLSAINERLASAATVTVETTRRMGLFVVGRLAERYGVTVRLRATEEGERNAGVTASVHLPSALVAPAQSSIRQPAGGRQDRPVQSPNPVAELQQPAQEGMPTGLPRRTPGSTALRGGPPHPAAQPQRDAPQRDAQPRELPQQPLPTRSQPSGLPQRGATGLPTRRPAGDIPPAPSPAIGTEPAARPQQPASPSLPTRRPSAVPPPIAAEPPAAPLPVRGEQPVRPEQSVRAEQSSPPSYDTGSHRSQEPAEPAETAESERRHRYRSARTASFFQSRLEESQPAPEADTPIFADMVSAWLTESNAPEWSAPRDWNSPADDGWSAADRAVAAGVESRTDSGLPMRQPGDRLVPGALSSAAGKARRRARDPETIRESLNRHQRGVRDGRAVRTTNTDRTEGER</sequence>
<feature type="region of interest" description="Disordered" evidence="12">
    <location>
        <begin position="880"/>
        <end position="953"/>
    </location>
</feature>
<keyword evidence="4" id="KW-0597">Phosphoprotein</keyword>
<dbReference type="EMBL" id="JBIMSP010000009">
    <property type="protein sequence ID" value="MFH5241863.1"/>
    <property type="molecule type" value="Genomic_DNA"/>
</dbReference>
<dbReference type="EC" id="2.7.13.3" evidence="3"/>
<feature type="domain" description="Histidine kinase" evidence="14">
    <location>
        <begin position="506"/>
        <end position="616"/>
    </location>
</feature>
<dbReference type="PROSITE" id="PS50109">
    <property type="entry name" value="HIS_KIN"/>
    <property type="match status" value="1"/>
</dbReference>
<dbReference type="PROSITE" id="PS50885">
    <property type="entry name" value="HAMP"/>
    <property type="match status" value="1"/>
</dbReference>
<evidence type="ECO:0000256" key="10">
    <source>
        <dbReference type="ARBA" id="ARBA00022989"/>
    </source>
</evidence>
<evidence type="ECO:0000256" key="3">
    <source>
        <dbReference type="ARBA" id="ARBA00012438"/>
    </source>
</evidence>
<keyword evidence="13" id="KW-0472">Membrane</keyword>
<gene>
    <name evidence="18" type="ORF">ACHIPV_08180</name>
    <name evidence="16" type="ORF">ACHIPZ_00450</name>
    <name evidence="17" type="ORF">ACHIRB_15690</name>
</gene>
<feature type="compositionally biased region" description="Polar residues" evidence="12">
    <location>
        <begin position="783"/>
        <end position="794"/>
    </location>
</feature>
<evidence type="ECO:0000256" key="8">
    <source>
        <dbReference type="ARBA" id="ARBA00022777"/>
    </source>
</evidence>
<dbReference type="InterPro" id="IPR003660">
    <property type="entry name" value="HAMP_dom"/>
</dbReference>
<feature type="compositionally biased region" description="Low complexity" evidence="12">
    <location>
        <begin position="735"/>
        <end position="748"/>
    </location>
</feature>
<comment type="subcellular location">
    <subcellularLocation>
        <location evidence="2">Membrane</location>
    </subcellularLocation>
</comment>
<keyword evidence="7" id="KW-0547">Nucleotide-binding</keyword>
<proteinExistence type="predicted"/>
<reference evidence="19 20" key="1">
    <citation type="submission" date="2024-10" db="EMBL/GenBank/DDBJ databases">
        <authorList>
            <person name="Riesco R."/>
        </authorList>
    </citation>
    <scope>NUCLEOTIDE SEQUENCE [LARGE SCALE GENOMIC DNA]</scope>
    <source>
        <strain evidence="18 20">NCIMB 15448</strain>
        <strain evidence="16 19">NCIMB 15449</strain>
        <strain evidence="17 21">NCIMB 15450</strain>
    </source>
</reference>
<evidence type="ECO:0000313" key="16">
    <source>
        <dbReference type="EMBL" id="MFH5206708.1"/>
    </source>
</evidence>
<evidence type="ECO:0000313" key="19">
    <source>
        <dbReference type="Proteomes" id="UP001609175"/>
    </source>
</evidence>
<keyword evidence="5" id="KW-0808">Transferase</keyword>
<evidence type="ECO:0000313" key="18">
    <source>
        <dbReference type="EMBL" id="MFH5241863.1"/>
    </source>
</evidence>
<protein>
    <recommendedName>
        <fullName evidence="3">histidine kinase</fullName>
        <ecNumber evidence="3">2.7.13.3</ecNumber>
    </recommendedName>
</protein>
<evidence type="ECO:0000256" key="9">
    <source>
        <dbReference type="ARBA" id="ARBA00022840"/>
    </source>
</evidence>
<evidence type="ECO:0000256" key="6">
    <source>
        <dbReference type="ARBA" id="ARBA00022692"/>
    </source>
</evidence>
<dbReference type="InterPro" id="IPR036890">
    <property type="entry name" value="HATPase_C_sf"/>
</dbReference>
<evidence type="ECO:0000259" key="15">
    <source>
        <dbReference type="PROSITE" id="PS50885"/>
    </source>
</evidence>
<evidence type="ECO:0000256" key="1">
    <source>
        <dbReference type="ARBA" id="ARBA00000085"/>
    </source>
</evidence>
<dbReference type="RefSeq" id="WP_395112102.1">
    <property type="nucleotide sequence ID" value="NZ_JBIMSN010000062.1"/>
</dbReference>
<dbReference type="PANTHER" id="PTHR44936:SF9">
    <property type="entry name" value="SENSOR PROTEIN CREC"/>
    <property type="match status" value="1"/>
</dbReference>
<evidence type="ECO:0000256" key="11">
    <source>
        <dbReference type="ARBA" id="ARBA00023012"/>
    </source>
</evidence>
<evidence type="ECO:0000313" key="20">
    <source>
        <dbReference type="Proteomes" id="UP001609176"/>
    </source>
</evidence>
<evidence type="ECO:0000256" key="2">
    <source>
        <dbReference type="ARBA" id="ARBA00004370"/>
    </source>
</evidence>
<evidence type="ECO:0000313" key="21">
    <source>
        <dbReference type="Proteomes" id="UP001609219"/>
    </source>
</evidence>
<feature type="region of interest" description="Disordered" evidence="12">
    <location>
        <begin position="646"/>
        <end position="842"/>
    </location>
</feature>
<name>A0ABW7JG52_9NOCA</name>
<dbReference type="InterPro" id="IPR005467">
    <property type="entry name" value="His_kinase_dom"/>
</dbReference>
<feature type="transmembrane region" description="Helical" evidence="13">
    <location>
        <begin position="302"/>
        <end position="323"/>
    </location>
</feature>
<dbReference type="GO" id="GO:0005524">
    <property type="term" value="F:ATP binding"/>
    <property type="evidence" value="ECO:0007669"/>
    <property type="project" value="UniProtKB-KW"/>
</dbReference>
<dbReference type="InterPro" id="IPR003594">
    <property type="entry name" value="HATPase_dom"/>
</dbReference>
<comment type="catalytic activity">
    <reaction evidence="1">
        <text>ATP + protein L-histidine = ADP + protein N-phospho-L-histidine.</text>
        <dbReference type="EC" id="2.7.13.3"/>
    </reaction>
</comment>
<dbReference type="SUPFAM" id="SSF55874">
    <property type="entry name" value="ATPase domain of HSP90 chaperone/DNA topoisomerase II/histidine kinase"/>
    <property type="match status" value="1"/>
</dbReference>
<keyword evidence="11" id="KW-0902">Two-component regulatory system</keyword>
<dbReference type="EMBL" id="JBIMSO010000001">
    <property type="protein sequence ID" value="MFH5206708.1"/>
    <property type="molecule type" value="Genomic_DNA"/>
</dbReference>
<dbReference type="Proteomes" id="UP001609219">
    <property type="component" value="Unassembled WGS sequence"/>
</dbReference>
<dbReference type="PANTHER" id="PTHR44936">
    <property type="entry name" value="SENSOR PROTEIN CREC"/>
    <property type="match status" value="1"/>
</dbReference>
<organism evidence="16 19">
    <name type="scientific">Antrihabitans spumae</name>
    <dbReference type="NCBI Taxonomy" id="3373370"/>
    <lineage>
        <taxon>Bacteria</taxon>
        <taxon>Bacillati</taxon>
        <taxon>Actinomycetota</taxon>
        <taxon>Actinomycetes</taxon>
        <taxon>Mycobacteriales</taxon>
        <taxon>Nocardiaceae</taxon>
        <taxon>Antrihabitans</taxon>
    </lineage>
</organism>
<evidence type="ECO:0000313" key="17">
    <source>
        <dbReference type="EMBL" id="MFH5230006.1"/>
    </source>
</evidence>
<evidence type="ECO:0000259" key="14">
    <source>
        <dbReference type="PROSITE" id="PS50109"/>
    </source>
</evidence>
<evidence type="ECO:0000256" key="4">
    <source>
        <dbReference type="ARBA" id="ARBA00022553"/>
    </source>
</evidence>
<dbReference type="Pfam" id="PF02518">
    <property type="entry name" value="HATPase_c"/>
    <property type="match status" value="1"/>
</dbReference>